<sequence>MPLTEQSRAHVRGARRADLWRLARVGLAIFFVAAGTARTVAPPVDPLAPAGASRMLLAALEIGGGLLLFVPQLATVGAAVLAAASGALGLALITAVNGPPAWPVLLIALALVAVGYACRPGARARARLERAIDRFMNLHETRARRGSCD</sequence>
<organism evidence="2 3">
    <name type="scientific">Frigoriglobus tundricola</name>
    <dbReference type="NCBI Taxonomy" id="2774151"/>
    <lineage>
        <taxon>Bacteria</taxon>
        <taxon>Pseudomonadati</taxon>
        <taxon>Planctomycetota</taxon>
        <taxon>Planctomycetia</taxon>
        <taxon>Gemmatales</taxon>
        <taxon>Gemmataceae</taxon>
        <taxon>Frigoriglobus</taxon>
    </lineage>
</organism>
<dbReference type="Proteomes" id="UP000503447">
    <property type="component" value="Chromosome"/>
</dbReference>
<dbReference type="AlphaFoldDB" id="A0A6M5YP96"/>
<keyword evidence="1" id="KW-1133">Transmembrane helix</keyword>
<reference evidence="3" key="1">
    <citation type="submission" date="2020-05" db="EMBL/GenBank/DDBJ databases">
        <title>Frigoriglobus tundricola gen. nov., sp. nov., a psychrotolerant cellulolytic planctomycete of the family Gemmataceae with two divergent copies of 16S rRNA gene.</title>
        <authorList>
            <person name="Kulichevskaya I.S."/>
            <person name="Ivanova A.A."/>
            <person name="Naumoff D.G."/>
            <person name="Beletsky A.V."/>
            <person name="Rijpstra W.I.C."/>
            <person name="Sinninghe Damste J.S."/>
            <person name="Mardanov A.V."/>
            <person name="Ravin N.V."/>
            <person name="Dedysh S.N."/>
        </authorList>
    </citation>
    <scope>NUCLEOTIDE SEQUENCE [LARGE SCALE GENOMIC DNA]</scope>
    <source>
        <strain evidence="3">PL17</strain>
    </source>
</reference>
<dbReference type="RefSeq" id="WP_171470709.1">
    <property type="nucleotide sequence ID" value="NZ_CP053452.2"/>
</dbReference>
<feature type="transmembrane region" description="Helical" evidence="1">
    <location>
        <begin position="47"/>
        <end position="69"/>
    </location>
</feature>
<keyword evidence="1" id="KW-0812">Transmembrane</keyword>
<evidence type="ECO:0000313" key="3">
    <source>
        <dbReference type="Proteomes" id="UP000503447"/>
    </source>
</evidence>
<dbReference type="KEGG" id="ftj:FTUN_2315"/>
<proteinExistence type="predicted"/>
<protein>
    <recommendedName>
        <fullName evidence="4">DoxX family protein</fullName>
    </recommendedName>
</protein>
<accession>A0A6M5YP96</accession>
<evidence type="ECO:0000313" key="2">
    <source>
        <dbReference type="EMBL" id="QJW94792.1"/>
    </source>
</evidence>
<keyword evidence="3" id="KW-1185">Reference proteome</keyword>
<feature type="transmembrane region" description="Helical" evidence="1">
    <location>
        <begin position="76"/>
        <end position="95"/>
    </location>
</feature>
<keyword evidence="1" id="KW-0472">Membrane</keyword>
<evidence type="ECO:0008006" key="4">
    <source>
        <dbReference type="Google" id="ProtNLM"/>
    </source>
</evidence>
<feature type="transmembrane region" description="Helical" evidence="1">
    <location>
        <begin position="21"/>
        <end position="41"/>
    </location>
</feature>
<name>A0A6M5YP96_9BACT</name>
<gene>
    <name evidence="2" type="ORF">FTUN_2315</name>
</gene>
<feature type="transmembrane region" description="Helical" evidence="1">
    <location>
        <begin position="101"/>
        <end position="118"/>
    </location>
</feature>
<evidence type="ECO:0000256" key="1">
    <source>
        <dbReference type="SAM" id="Phobius"/>
    </source>
</evidence>
<dbReference type="EMBL" id="CP053452">
    <property type="protein sequence ID" value="QJW94792.1"/>
    <property type="molecule type" value="Genomic_DNA"/>
</dbReference>